<dbReference type="Proteomes" id="UP000583944">
    <property type="component" value="Unassembled WGS sequence"/>
</dbReference>
<dbReference type="VEuPathDB" id="TriTrypDB:ECC02_000673"/>
<evidence type="ECO:0000256" key="2">
    <source>
        <dbReference type="SAM" id="MobiDB-lite"/>
    </source>
</evidence>
<dbReference type="CDD" id="cd22966">
    <property type="entry name" value="DD_DYDC-like"/>
    <property type="match status" value="1"/>
</dbReference>
<sequence length="649" mass="73740">MKHPLFSFWCLAHTHTRGTNESSGDGGKREMKGGTKQKKKKKEKPVVRRRYYTKWRKWRRGESCDFDIFWQLFLLVILACVPFFFFLLFSFFFSPPPAFSLRSPIEGKEGKGINNKMTESAYLKSSVGPVLAKAVAETVLAQPSNPQEYLALYLLHVLQEEERRGADAERKKKAEVQRQMWASERALREKRAADTIQRFYRQCRSKLRLRREEEEALWSKYEEAEGEAEELLDEEETAAAAGKSTDEVDKMDGKDGAAAAGGVEGNNEEEMIEDAASAVEEARRDFYKAQRFMLHIRKALIGALKKELTDQREQIRVGQDRMYDVLDLAEVERREKEEAEFVAAVTAGAIPSSAAITELVKKSEIPRHERISTSMILYRVLRCWCYLFFDSTPKQTDTPAKVAALVKPFTFMQLLRAFNPVASYQRNRPLRIGLEGKHEEGEGDADDMLQDGGEEPLPQPKPRQARRVSRVLRVLMHDAEYVCAVNPADYLDEEEEEEGVAKNSTASERGAALATLVETAAKKHSVMLYALLRMLRTASAYRDARDRWVSLLQQNGQDAPPNEEMPEDDDADSKNEEGLRDDDGEVDEAAVRRLLLVIGTDTDEALAKLWADQDEMQRKKWQAMAAARRGEEEEEVATNDEGDDDAGDD</sequence>
<feature type="compositionally biased region" description="Acidic residues" evidence="2">
    <location>
        <begin position="632"/>
        <end position="649"/>
    </location>
</feature>
<feature type="compositionally biased region" description="Basic residues" evidence="2">
    <location>
        <begin position="35"/>
        <end position="45"/>
    </location>
</feature>
<feature type="region of interest" description="Disordered" evidence="2">
    <location>
        <begin position="553"/>
        <end position="586"/>
    </location>
</feature>
<keyword evidence="3" id="KW-1133">Transmembrane helix</keyword>
<dbReference type="InterPro" id="IPR049630">
    <property type="entry name" value="DYDC-like_DD"/>
</dbReference>
<protein>
    <submittedName>
        <fullName evidence="4">Uncharacterized protein</fullName>
    </submittedName>
</protein>
<feature type="compositionally biased region" description="Acidic residues" evidence="2">
    <location>
        <begin position="226"/>
        <end position="237"/>
    </location>
</feature>
<feature type="region of interest" description="Disordered" evidence="2">
    <location>
        <begin position="620"/>
        <end position="649"/>
    </location>
</feature>
<gene>
    <name evidence="4" type="ORF">ECC02_000673</name>
</gene>
<dbReference type="GO" id="GO:0048188">
    <property type="term" value="C:Set1C/COMPASS complex"/>
    <property type="evidence" value="ECO:0007669"/>
    <property type="project" value="InterPro"/>
</dbReference>
<reference evidence="4 5" key="1">
    <citation type="journal article" date="2019" name="Genome Biol. Evol.">
        <title>Nanopore Sequencing Significantly Improves Genome Assembly of the Protozoan Parasite Trypanosoma cruzi.</title>
        <authorList>
            <person name="Diaz-Viraque F."/>
            <person name="Pita S."/>
            <person name="Greif G."/>
            <person name="de Souza R.C.M."/>
            <person name="Iraola G."/>
            <person name="Robello C."/>
        </authorList>
    </citation>
    <scope>NUCLEOTIDE SEQUENCE [LARGE SCALE GENOMIC DNA]</scope>
    <source>
        <strain evidence="4 5">Berenice</strain>
    </source>
</reference>
<dbReference type="Gene3D" id="1.20.890.10">
    <property type="entry name" value="cAMP-dependent protein kinase regulatory subunit, dimerization-anchoring domain"/>
    <property type="match status" value="1"/>
</dbReference>
<accession>A0A7J6YHL6</accession>
<evidence type="ECO:0000313" key="4">
    <source>
        <dbReference type="EMBL" id="KAF5226112.1"/>
    </source>
</evidence>
<keyword evidence="3" id="KW-0472">Membrane</keyword>
<feature type="region of interest" description="Disordered" evidence="2">
    <location>
        <begin position="435"/>
        <end position="465"/>
    </location>
</feature>
<proteinExistence type="inferred from homology"/>
<dbReference type="PANTHER" id="PTHR23356">
    <property type="entry name" value="DPY30-RELATED"/>
    <property type="match status" value="1"/>
</dbReference>
<evidence type="ECO:0000256" key="3">
    <source>
        <dbReference type="SAM" id="Phobius"/>
    </source>
</evidence>
<dbReference type="Pfam" id="PF05186">
    <property type="entry name" value="Dpy-30"/>
    <property type="match status" value="1"/>
</dbReference>
<comment type="similarity">
    <text evidence="1">Belongs to the dpy-30 family.</text>
</comment>
<feature type="compositionally biased region" description="Basic and acidic residues" evidence="2">
    <location>
        <begin position="244"/>
        <end position="255"/>
    </location>
</feature>
<feature type="region of interest" description="Disordered" evidence="2">
    <location>
        <begin position="17"/>
        <end position="45"/>
    </location>
</feature>
<evidence type="ECO:0000313" key="5">
    <source>
        <dbReference type="Proteomes" id="UP000583944"/>
    </source>
</evidence>
<dbReference type="EMBL" id="JABDHM010000003">
    <property type="protein sequence ID" value="KAF5226112.1"/>
    <property type="molecule type" value="Genomic_DNA"/>
</dbReference>
<organism evidence="4 5">
    <name type="scientific">Trypanosoma cruzi</name>
    <dbReference type="NCBI Taxonomy" id="5693"/>
    <lineage>
        <taxon>Eukaryota</taxon>
        <taxon>Discoba</taxon>
        <taxon>Euglenozoa</taxon>
        <taxon>Kinetoplastea</taxon>
        <taxon>Metakinetoplastina</taxon>
        <taxon>Trypanosomatida</taxon>
        <taxon>Trypanosomatidae</taxon>
        <taxon>Trypanosoma</taxon>
        <taxon>Schizotrypanum</taxon>
    </lineage>
</organism>
<name>A0A7J6YHL6_TRYCR</name>
<dbReference type="PANTHER" id="PTHR23356:SF19">
    <property type="match status" value="1"/>
</dbReference>
<keyword evidence="3" id="KW-0812">Transmembrane</keyword>
<feature type="region of interest" description="Disordered" evidence="2">
    <location>
        <begin position="226"/>
        <end position="268"/>
    </location>
</feature>
<dbReference type="InterPro" id="IPR037856">
    <property type="entry name" value="Sdc1/DPY30"/>
</dbReference>
<feature type="compositionally biased region" description="Acidic residues" evidence="2">
    <location>
        <begin position="441"/>
        <end position="454"/>
    </location>
</feature>
<dbReference type="VEuPathDB" id="TriTrypDB:BCY84_10663"/>
<comment type="caution">
    <text evidence="4">The sequence shown here is derived from an EMBL/GenBank/DDBJ whole genome shotgun (WGS) entry which is preliminary data.</text>
</comment>
<dbReference type="AlphaFoldDB" id="A0A7J6YHL6"/>
<feature type="transmembrane region" description="Helical" evidence="3">
    <location>
        <begin position="68"/>
        <end position="93"/>
    </location>
</feature>
<dbReference type="InterPro" id="IPR007858">
    <property type="entry name" value="Dpy-30_motif"/>
</dbReference>
<evidence type="ECO:0000256" key="1">
    <source>
        <dbReference type="ARBA" id="ARBA00010849"/>
    </source>
</evidence>